<organism evidence="1 2">
    <name type="scientific">Mycolicibacterium flavescens</name>
    <name type="common">Mycobacterium flavescens</name>
    <dbReference type="NCBI Taxonomy" id="1776"/>
    <lineage>
        <taxon>Bacteria</taxon>
        <taxon>Bacillati</taxon>
        <taxon>Actinomycetota</taxon>
        <taxon>Actinomycetes</taxon>
        <taxon>Mycobacteriales</taxon>
        <taxon>Mycobacteriaceae</taxon>
        <taxon>Mycolicibacterium</taxon>
    </lineage>
</organism>
<dbReference type="AlphaFoldDB" id="A0A1E3RKV0"/>
<dbReference type="EMBL" id="MIHA01000006">
    <property type="protein sequence ID" value="ODQ90505.1"/>
    <property type="molecule type" value="Genomic_DNA"/>
</dbReference>
<dbReference type="RefSeq" id="WP_069413568.1">
    <property type="nucleotide sequence ID" value="NZ_JACKUL010000014.1"/>
</dbReference>
<sequence length="75" mass="8111">MSVAVDLDLPAVDARSLGTVTVRYLGLARSHADCSCGWTGKLRLLKAAAEQDAWMHSIHERCQVAVPLVRPAVAR</sequence>
<evidence type="ECO:0000313" key="1">
    <source>
        <dbReference type="EMBL" id="ODQ90505.1"/>
    </source>
</evidence>
<gene>
    <name evidence="1" type="ORF">BHQ18_10750</name>
</gene>
<comment type="caution">
    <text evidence="1">The sequence shown here is derived from an EMBL/GenBank/DDBJ whole genome shotgun (WGS) entry which is preliminary data.</text>
</comment>
<keyword evidence="2" id="KW-1185">Reference proteome</keyword>
<dbReference type="Proteomes" id="UP000094053">
    <property type="component" value="Unassembled WGS sequence"/>
</dbReference>
<evidence type="ECO:0000313" key="2">
    <source>
        <dbReference type="Proteomes" id="UP000094053"/>
    </source>
</evidence>
<reference evidence="2" key="1">
    <citation type="submission" date="2016-09" db="EMBL/GenBank/DDBJ databases">
        <authorList>
            <person name="Greninger A.L."/>
            <person name="Jerome K.R."/>
            <person name="Mcnair B."/>
            <person name="Wallis C."/>
            <person name="Fang F."/>
        </authorList>
    </citation>
    <scope>NUCLEOTIDE SEQUENCE [LARGE SCALE GENOMIC DNA]</scope>
    <source>
        <strain evidence="2">M6</strain>
    </source>
</reference>
<protein>
    <submittedName>
        <fullName evidence="1">Uncharacterized protein</fullName>
    </submittedName>
</protein>
<name>A0A1E3RKV0_MYCFV</name>
<proteinExistence type="predicted"/>
<dbReference type="OrthoDB" id="4632018at2"/>
<accession>A0A1E3RKV0</accession>